<dbReference type="SUPFAM" id="SSF52980">
    <property type="entry name" value="Restriction endonuclease-like"/>
    <property type="match status" value="1"/>
</dbReference>
<sequence>MEITLTNNESEWLSVREGRFTASEIHKLMGTPRNKSEYLSETAKSFVYEKASELLTGIRKPIWGEALTWGTENEKEAFEYFQQHQDDFYTYYGGETYTFIPYGEYSGYSPDALGSTCIIELKNPFNSGIHLKNRSIVDAETLLKIHPEYYWQMQLGMIASAVDFGYFVSYDKRMPDTHKLFISHIEREDVKETIDEKLYYANELLQEITKLL</sequence>
<dbReference type="InterPro" id="IPR011604">
    <property type="entry name" value="PDDEXK-like_dom_sf"/>
</dbReference>
<protein>
    <submittedName>
        <fullName evidence="2">Phage_rel_nuc, putative phage-type endonuclease</fullName>
    </submittedName>
</protein>
<keyword evidence="2" id="KW-0540">Nuclease</keyword>
<name>A0A6J5MV92_9CAUD</name>
<dbReference type="InterPro" id="IPR051703">
    <property type="entry name" value="NF-kappa-B_Signaling_Reg"/>
</dbReference>
<reference evidence="2" key="1">
    <citation type="submission" date="2020-04" db="EMBL/GenBank/DDBJ databases">
        <authorList>
            <person name="Chiriac C."/>
            <person name="Salcher M."/>
            <person name="Ghai R."/>
            <person name="Kavagutti S V."/>
        </authorList>
    </citation>
    <scope>NUCLEOTIDE SEQUENCE</scope>
</reference>
<dbReference type="PANTHER" id="PTHR46609">
    <property type="entry name" value="EXONUCLEASE, PHAGE-TYPE/RECB, C-TERMINAL DOMAIN-CONTAINING PROTEIN"/>
    <property type="match status" value="1"/>
</dbReference>
<dbReference type="GO" id="GO:0004519">
    <property type="term" value="F:endonuclease activity"/>
    <property type="evidence" value="ECO:0007669"/>
    <property type="project" value="UniProtKB-KW"/>
</dbReference>
<dbReference type="Pfam" id="PF09588">
    <property type="entry name" value="YqaJ"/>
    <property type="match status" value="1"/>
</dbReference>
<dbReference type="InterPro" id="IPR011335">
    <property type="entry name" value="Restrct_endonuc-II-like"/>
</dbReference>
<proteinExistence type="predicted"/>
<dbReference type="InterPro" id="IPR019080">
    <property type="entry name" value="YqaJ_viral_recombinase"/>
</dbReference>
<evidence type="ECO:0000259" key="1">
    <source>
        <dbReference type="Pfam" id="PF09588"/>
    </source>
</evidence>
<evidence type="ECO:0000313" key="2">
    <source>
        <dbReference type="EMBL" id="CAB4149003.1"/>
    </source>
</evidence>
<dbReference type="PANTHER" id="PTHR46609:SF6">
    <property type="entry name" value="EXONUCLEASE, PHAGE-TYPE_RECB, C-TERMINAL DOMAIN-CONTAINING PROTEIN-RELATED"/>
    <property type="match status" value="1"/>
</dbReference>
<dbReference type="EMBL" id="LR796508">
    <property type="protein sequence ID" value="CAB4149003.1"/>
    <property type="molecule type" value="Genomic_DNA"/>
</dbReference>
<accession>A0A6J5MV92</accession>
<keyword evidence="2" id="KW-0378">Hydrolase</keyword>
<organism evidence="2">
    <name type="scientific">uncultured Caudovirales phage</name>
    <dbReference type="NCBI Taxonomy" id="2100421"/>
    <lineage>
        <taxon>Viruses</taxon>
        <taxon>Duplodnaviria</taxon>
        <taxon>Heunggongvirae</taxon>
        <taxon>Uroviricota</taxon>
        <taxon>Caudoviricetes</taxon>
        <taxon>Peduoviridae</taxon>
        <taxon>Maltschvirus</taxon>
        <taxon>Maltschvirus maltsch</taxon>
    </lineage>
</organism>
<keyword evidence="2" id="KW-0255">Endonuclease</keyword>
<dbReference type="Gene3D" id="3.90.320.10">
    <property type="match status" value="1"/>
</dbReference>
<gene>
    <name evidence="2" type="ORF">UFOVP528_39</name>
</gene>
<feature type="domain" description="YqaJ viral recombinase" evidence="1">
    <location>
        <begin position="11"/>
        <end position="159"/>
    </location>
</feature>